<evidence type="ECO:0000256" key="3">
    <source>
        <dbReference type="ARBA" id="ARBA00022895"/>
    </source>
</evidence>
<dbReference type="GO" id="GO:0016233">
    <property type="term" value="P:telomere capping"/>
    <property type="evidence" value="ECO:0007669"/>
    <property type="project" value="TreeGrafter"/>
</dbReference>
<dbReference type="SUPFAM" id="SSF50249">
    <property type="entry name" value="Nucleic acid-binding proteins"/>
    <property type="match status" value="1"/>
</dbReference>
<evidence type="ECO:0000256" key="4">
    <source>
        <dbReference type="ARBA" id="ARBA00023125"/>
    </source>
</evidence>
<evidence type="ECO:0000313" key="7">
    <source>
        <dbReference type="EMBL" id="GMI29744.1"/>
    </source>
</evidence>
<dbReference type="GO" id="GO:0010521">
    <property type="term" value="F:telomerase inhibitor activity"/>
    <property type="evidence" value="ECO:0007669"/>
    <property type="project" value="TreeGrafter"/>
</dbReference>
<feature type="region of interest" description="Disordered" evidence="5">
    <location>
        <begin position="82"/>
        <end position="109"/>
    </location>
</feature>
<keyword evidence="4" id="KW-0238">DNA-binding</keyword>
<evidence type="ECO:0000256" key="2">
    <source>
        <dbReference type="ARBA" id="ARBA00022454"/>
    </source>
</evidence>
<dbReference type="OrthoDB" id="2186770at2759"/>
<evidence type="ECO:0000256" key="5">
    <source>
        <dbReference type="SAM" id="MobiDB-lite"/>
    </source>
</evidence>
<dbReference type="Pfam" id="PF02765">
    <property type="entry name" value="POT1"/>
    <property type="match status" value="1"/>
</dbReference>
<dbReference type="SMART" id="SM00976">
    <property type="entry name" value="Telo_bind"/>
    <property type="match status" value="1"/>
</dbReference>
<dbReference type="GO" id="GO:0032210">
    <property type="term" value="P:regulation of telomere maintenance via telomerase"/>
    <property type="evidence" value="ECO:0007669"/>
    <property type="project" value="TreeGrafter"/>
</dbReference>
<dbReference type="Gene3D" id="2.40.50.140">
    <property type="entry name" value="Nucleic acid-binding proteins"/>
    <property type="match status" value="1"/>
</dbReference>
<dbReference type="GO" id="GO:0000783">
    <property type="term" value="C:nuclear telomere cap complex"/>
    <property type="evidence" value="ECO:0007669"/>
    <property type="project" value="TreeGrafter"/>
</dbReference>
<dbReference type="PANTHER" id="PTHR14513:SF0">
    <property type="entry name" value="PROTECTION OF TELOMERES PROTEIN 1"/>
    <property type="match status" value="1"/>
</dbReference>
<comment type="caution">
    <text evidence="7">The sequence shown here is derived from an EMBL/GenBank/DDBJ whole genome shotgun (WGS) entry which is preliminary data.</text>
</comment>
<dbReference type="PANTHER" id="PTHR14513">
    <property type="entry name" value="PROTECTION OF TELOMERES 1"/>
    <property type="match status" value="1"/>
</dbReference>
<feature type="compositionally biased region" description="Acidic residues" evidence="5">
    <location>
        <begin position="186"/>
        <end position="195"/>
    </location>
</feature>
<feature type="domain" description="Telomeric single stranded DNA binding POT1/Cdc13" evidence="6">
    <location>
        <begin position="381"/>
        <end position="530"/>
    </location>
</feature>
<feature type="region of interest" description="Disordered" evidence="5">
    <location>
        <begin position="186"/>
        <end position="205"/>
    </location>
</feature>
<accession>A0A9W7G2R3</accession>
<dbReference type="InterPro" id="IPR012340">
    <property type="entry name" value="NA-bd_OB-fold"/>
</dbReference>
<evidence type="ECO:0000313" key="8">
    <source>
        <dbReference type="Proteomes" id="UP001165065"/>
    </source>
</evidence>
<dbReference type="EMBL" id="BRYA01000687">
    <property type="protein sequence ID" value="GMI29744.1"/>
    <property type="molecule type" value="Genomic_DNA"/>
</dbReference>
<evidence type="ECO:0000256" key="1">
    <source>
        <dbReference type="ARBA" id="ARBA00004574"/>
    </source>
</evidence>
<feature type="region of interest" description="Disordered" evidence="5">
    <location>
        <begin position="271"/>
        <end position="294"/>
    </location>
</feature>
<reference evidence="8" key="1">
    <citation type="journal article" date="2023" name="Commun. Biol.">
        <title>Genome analysis of Parmales, the sister group of diatoms, reveals the evolutionary specialization of diatoms from phago-mixotrophs to photoautotrophs.</title>
        <authorList>
            <person name="Ban H."/>
            <person name="Sato S."/>
            <person name="Yoshikawa S."/>
            <person name="Yamada K."/>
            <person name="Nakamura Y."/>
            <person name="Ichinomiya M."/>
            <person name="Sato N."/>
            <person name="Blanc-Mathieu R."/>
            <person name="Endo H."/>
            <person name="Kuwata A."/>
            <person name="Ogata H."/>
        </authorList>
    </citation>
    <scope>NUCLEOTIDE SEQUENCE [LARGE SCALE GENOMIC DNA]</scope>
</reference>
<proteinExistence type="predicted"/>
<keyword evidence="3" id="KW-0779">Telomere</keyword>
<dbReference type="GO" id="GO:0098505">
    <property type="term" value="F:G-rich strand telomeric DNA binding"/>
    <property type="evidence" value="ECO:0007669"/>
    <property type="project" value="TreeGrafter"/>
</dbReference>
<keyword evidence="8" id="KW-1185">Reference proteome</keyword>
<dbReference type="InterPro" id="IPR011564">
    <property type="entry name" value="Telomer_end-bd_POT1/Cdc13"/>
</dbReference>
<dbReference type="Proteomes" id="UP001165065">
    <property type="component" value="Unassembled WGS sequence"/>
</dbReference>
<feature type="compositionally biased region" description="Basic residues" evidence="5">
    <location>
        <begin position="19"/>
        <end position="33"/>
    </location>
</feature>
<feature type="region of interest" description="Disordered" evidence="5">
    <location>
        <begin position="1"/>
        <end position="42"/>
    </location>
</feature>
<feature type="compositionally biased region" description="Basic and acidic residues" evidence="5">
    <location>
        <begin position="274"/>
        <end position="285"/>
    </location>
</feature>
<evidence type="ECO:0000259" key="6">
    <source>
        <dbReference type="SMART" id="SM00976"/>
    </source>
</evidence>
<protein>
    <recommendedName>
        <fullName evidence="6">Telomeric single stranded DNA binding POT1/Cdc13 domain-containing protein</fullName>
    </recommendedName>
</protein>
<organism evidence="7 8">
    <name type="scientific">Triparma columacea</name>
    <dbReference type="NCBI Taxonomy" id="722753"/>
    <lineage>
        <taxon>Eukaryota</taxon>
        <taxon>Sar</taxon>
        <taxon>Stramenopiles</taxon>
        <taxon>Ochrophyta</taxon>
        <taxon>Bolidophyceae</taxon>
        <taxon>Parmales</taxon>
        <taxon>Triparmaceae</taxon>
        <taxon>Triparma</taxon>
    </lineage>
</organism>
<name>A0A9W7G2R3_9STRA</name>
<feature type="compositionally biased region" description="Basic residues" evidence="5">
    <location>
        <begin position="94"/>
        <end position="106"/>
    </location>
</feature>
<dbReference type="AlphaFoldDB" id="A0A9W7G2R3"/>
<comment type="subcellular location">
    <subcellularLocation>
        <location evidence="1">Chromosome</location>
        <location evidence="1">Telomere</location>
    </subcellularLocation>
</comment>
<sequence>MNSFFGSIANEAGAEKPKKASKKATKKRGRGKAKSKEGKAETTIAPEVLEEKLCLGLQERFQGIVEKNDKKKEKIDNLIVEAAKAGSEDDGGKKKGKSKKGRGKAKAKADEAKIASSIADISAETDAVRLTDVIVKKVWTRRKTPTRYKQLQIADPAIEEVTTIPVNDGPLAFVYEDVFSVLVTGEEDDAKEEPEEGKPKKKAKKEKEKEFKEIMLFFYGKWAIQMDRLVAKGDQLTITVPSPNIQENGDKEPSLDEHDLCIAIGSETTADFSVSKEDPDKENTKKAKKGKKSKEPVAQTFALDEDTQVKVVSFPRAGVSGATARTVEVGIDSKNVGTIERQQFEEINPFNQKKRVAPIVDEEFAKKAKVATYDYTDLATVVKLASDKKKSKDEKRVNVYGVVVSFAPPRQTIRGDWLSPVTLTDDSLKNGKVIMNVFHADATKLPAYMSIGDVVRCHRVHAQVYAYDVDAVDKKGKPTGKKETVIQPQLVSNKASSFIVISRQSSEKDMKATLKAVKKEKGGLGVEWMTSSTSKMTLTFTEKDAKRMRALWAWGLQSFSEGSTIIRNPNEKDSTFTISSMIEEIDAPSAVYPASVKGDLTCLVTAVIGVAKDKRIAGQPFGFLRVWDGTGAPKSDPLPLDSQAAHHALSTGDPGVDCMNAIKAVVDNLPKCPTPPSLCGRVVNVAVWEAAHWEYINNGWMAGPAVVAGDWIRIRNVWDGSMGGDNLPIRMLHMGDRAGMTPLNDSVFEVKELVIAHNKRVSGKDKFNPNSCVYGENSIRAASTAAAGKGGKKGKGKGKKAAKTYHCLAEVLGEPAPSEFTVKARIVGTYPSVEKEADLTKLCVMSVPSKKMKKSEPMYQFAIQLEDNTAELSAIISGDAAESILKVKADKIGGKKKPTAAVKKQVLETLDGIMDDTEFEVELQSFMQGGEKFVGVKKDSKVEVVKKDQKK</sequence>
<dbReference type="InterPro" id="IPR028389">
    <property type="entry name" value="POT1"/>
</dbReference>
<keyword evidence="2" id="KW-0158">Chromosome</keyword>
<gene>
    <name evidence="7" type="ORF">TrCOL_g8967</name>
</gene>